<dbReference type="GO" id="GO:0006357">
    <property type="term" value="P:regulation of transcription by RNA polymerase II"/>
    <property type="evidence" value="ECO:0007669"/>
    <property type="project" value="InterPro"/>
</dbReference>
<dbReference type="AlphaFoldDB" id="A0A168Q6A7"/>
<dbReference type="PANTHER" id="PTHR14898">
    <property type="entry name" value="ENHANCER OF POLYCOMB"/>
    <property type="match status" value="1"/>
</dbReference>
<dbReference type="GO" id="GO:0035267">
    <property type="term" value="C:NuA4 histone acetyltransferase complex"/>
    <property type="evidence" value="ECO:0007669"/>
    <property type="project" value="InterPro"/>
</dbReference>
<reference evidence="2" key="1">
    <citation type="submission" date="2016-04" db="EMBL/GenBank/DDBJ databases">
        <authorList>
            <person name="Evans L.H."/>
            <person name="Alamgir A."/>
            <person name="Owens N."/>
            <person name="Weber N.D."/>
            <person name="Virtaneva K."/>
            <person name="Barbian K."/>
            <person name="Babar A."/>
            <person name="Rosenke K."/>
        </authorList>
    </citation>
    <scope>NUCLEOTIDE SEQUENCE [LARGE SCALE GENOMIC DNA]</scope>
    <source>
        <strain evidence="2">CBS 101.48</strain>
    </source>
</reference>
<dbReference type="InterPro" id="IPR024943">
    <property type="entry name" value="Enhancer_polycomb"/>
</dbReference>
<evidence type="ECO:0000313" key="2">
    <source>
        <dbReference type="EMBL" id="SAM03668.1"/>
    </source>
</evidence>
<feature type="compositionally biased region" description="Acidic residues" evidence="1">
    <location>
        <begin position="442"/>
        <end position="454"/>
    </location>
</feature>
<feature type="region of interest" description="Disordered" evidence="1">
    <location>
        <begin position="422"/>
        <end position="454"/>
    </location>
</feature>
<dbReference type="EMBL" id="LT554228">
    <property type="protein sequence ID" value="SAM03668.1"/>
    <property type="molecule type" value="Genomic_DNA"/>
</dbReference>
<dbReference type="STRING" id="4829.A0A168Q6A7"/>
<keyword evidence="3" id="KW-1185">Reference proteome</keyword>
<proteinExistence type="predicted"/>
<gene>
    <name evidence="2" type="primary">ABSGL_09511.1 scaffold 11342</name>
</gene>
<evidence type="ECO:0000256" key="1">
    <source>
        <dbReference type="SAM" id="MobiDB-lite"/>
    </source>
</evidence>
<dbReference type="InParanoid" id="A0A168Q6A7"/>
<feature type="compositionally biased region" description="Basic and acidic residues" evidence="1">
    <location>
        <begin position="423"/>
        <end position="432"/>
    </location>
</feature>
<sequence>MTPITRHRNNPSSTLRLPIYRSQKLLDLYNDPCFSNTDTLTPSETGIPTDEEKEMEHSNIPFFIIDQQDLSAALSAAQNALTTGSTTDISIPVPNASNTVISADVYSRLYKADYHAPDTLIRFFGPMDDMLGCPYVMDTTDNDYLATHRDTLPLSEDDLEKLLWEYECTAKEHLPDLQLNVSTIPEYKDFLGFVPSTSIINTWSTASHVYDHWKVKRIQHNGKPIIPALAICTITNNKTDDPYLCFKRRGKPSSRTSMEAAQSLSGIQVNMAKARHLLAKVIRREIMRKEKVVLGHNIFSTTIQAYHQQKALGIKNDPTLERILSPQNQHPAPHDDLTSQSAQVIVLIDNLLVNNQLLLRQQQDETYENVSVCLYEPSTQPMQDRFFQQLSLLQQNHRQNNLPHPADASRIKYRSRIGRGGRRLLDRVHSRSGEPSASSTPLDDETDTLDIDVA</sequence>
<dbReference type="OrthoDB" id="435275at2759"/>
<dbReference type="Proteomes" id="UP000078561">
    <property type="component" value="Unassembled WGS sequence"/>
</dbReference>
<organism evidence="2">
    <name type="scientific">Absidia glauca</name>
    <name type="common">Pin mould</name>
    <dbReference type="NCBI Taxonomy" id="4829"/>
    <lineage>
        <taxon>Eukaryota</taxon>
        <taxon>Fungi</taxon>
        <taxon>Fungi incertae sedis</taxon>
        <taxon>Mucoromycota</taxon>
        <taxon>Mucoromycotina</taxon>
        <taxon>Mucoromycetes</taxon>
        <taxon>Mucorales</taxon>
        <taxon>Cunninghamellaceae</taxon>
        <taxon>Absidia</taxon>
    </lineage>
</organism>
<name>A0A168Q6A7_ABSGL</name>
<accession>A0A168Q6A7</accession>
<evidence type="ECO:0000313" key="3">
    <source>
        <dbReference type="Proteomes" id="UP000078561"/>
    </source>
</evidence>
<protein>
    <submittedName>
        <fullName evidence="2">Uncharacterized protein</fullName>
    </submittedName>
</protein>